<organism evidence="2 3">
    <name type="scientific">Tieghemostelium lacteum</name>
    <name type="common">Slime mold</name>
    <name type="synonym">Dictyostelium lacteum</name>
    <dbReference type="NCBI Taxonomy" id="361077"/>
    <lineage>
        <taxon>Eukaryota</taxon>
        <taxon>Amoebozoa</taxon>
        <taxon>Evosea</taxon>
        <taxon>Eumycetozoa</taxon>
        <taxon>Dictyostelia</taxon>
        <taxon>Dictyosteliales</taxon>
        <taxon>Raperosteliaceae</taxon>
        <taxon>Tieghemostelium</taxon>
    </lineage>
</organism>
<dbReference type="FunCoup" id="A0A151ZJB5">
    <property type="interactions" value="425"/>
</dbReference>
<dbReference type="AlphaFoldDB" id="A0A151ZJB5"/>
<name>A0A151ZJB5_TIELA</name>
<sequence>MNKFLKNKNLIVGTYRYLYNSRSNYTLPIQNTKLYYSTQKHNHQYKYGFSYVNEKKQQQQQQSKKNKHNVHQQQQQRQQEFNNNESIEVPKFSFLKIMGMFFGMVIKGVFRNKMSKYEYSDFHNFTMKVAMEHQRPLIESILGKDVKEPRYQTCQLIPKDMFQSASDQVMMVYEFPISKNLANRPNYYDHSNNITYDVSSVHLVALGNQLPDERITNSFPMSLISPYKTVKHVDPLRVTLLLDLESQMAMNIFSMVPMKKEIPLYDAESQNNDNEYQDDIYDQSEYHPNQKEQSTTIELKDSDYKVK</sequence>
<dbReference type="EMBL" id="LODT01000022">
    <property type="protein sequence ID" value="KYQ94091.1"/>
    <property type="molecule type" value="Genomic_DNA"/>
</dbReference>
<accession>A0A151ZJB5</accession>
<proteinExistence type="predicted"/>
<feature type="region of interest" description="Disordered" evidence="1">
    <location>
        <begin position="285"/>
        <end position="307"/>
    </location>
</feature>
<reference evidence="2 3" key="1">
    <citation type="submission" date="2015-12" db="EMBL/GenBank/DDBJ databases">
        <title>Dictyostelia acquired genes for synthesis and detection of signals that induce cell-type specialization by lateral gene transfer from prokaryotes.</title>
        <authorList>
            <person name="Gloeckner G."/>
            <person name="Schaap P."/>
        </authorList>
    </citation>
    <scope>NUCLEOTIDE SEQUENCE [LARGE SCALE GENOMIC DNA]</scope>
    <source>
        <strain evidence="2 3">TK</strain>
    </source>
</reference>
<keyword evidence="3" id="KW-1185">Reference proteome</keyword>
<feature type="region of interest" description="Disordered" evidence="1">
    <location>
        <begin position="56"/>
        <end position="82"/>
    </location>
</feature>
<evidence type="ECO:0000313" key="2">
    <source>
        <dbReference type="EMBL" id="KYQ94091.1"/>
    </source>
</evidence>
<evidence type="ECO:0000256" key="1">
    <source>
        <dbReference type="SAM" id="MobiDB-lite"/>
    </source>
</evidence>
<gene>
    <name evidence="2" type="ORF">DLAC_04371</name>
</gene>
<evidence type="ECO:0000313" key="3">
    <source>
        <dbReference type="Proteomes" id="UP000076078"/>
    </source>
</evidence>
<dbReference type="InParanoid" id="A0A151ZJB5"/>
<dbReference type="Proteomes" id="UP000076078">
    <property type="component" value="Unassembled WGS sequence"/>
</dbReference>
<feature type="compositionally biased region" description="Basic and acidic residues" evidence="1">
    <location>
        <begin position="298"/>
        <end position="307"/>
    </location>
</feature>
<feature type="compositionally biased region" description="Low complexity" evidence="1">
    <location>
        <begin position="71"/>
        <end position="82"/>
    </location>
</feature>
<comment type="caution">
    <text evidence="2">The sequence shown here is derived from an EMBL/GenBank/DDBJ whole genome shotgun (WGS) entry which is preliminary data.</text>
</comment>
<protein>
    <submittedName>
        <fullName evidence="2">Uncharacterized protein</fullName>
    </submittedName>
</protein>